<dbReference type="RefSeq" id="WP_191320957.1">
    <property type="nucleotide sequence ID" value="NZ_BNCG01000032.1"/>
</dbReference>
<evidence type="ECO:0000313" key="3">
    <source>
        <dbReference type="EMBL" id="MFC3635785.1"/>
    </source>
</evidence>
<protein>
    <submittedName>
        <fullName evidence="3">DUF2726 domain-containing protein</fullName>
    </submittedName>
</protein>
<keyword evidence="1" id="KW-1133">Transmembrane helix</keyword>
<keyword evidence="4" id="KW-1185">Reference proteome</keyword>
<sequence>MTNLMRTAIGPAATEAMESFISHPSPLQLAALGAFALLTIAAAIWITGRPAFQRREIMTQNETEFFERLTSALPGLNIWPQVPIFALLEPKRIAKNGKFPNSFRLISNRRVDWVIANGANPLLIIELDDRTHDAHADRRRDRILQSCGYRVLRYQSKNRPSPATIAADVRAVLQTGS</sequence>
<organism evidence="3 4">
    <name type="scientific">Camelimonas fluminis</name>
    <dbReference type="NCBI Taxonomy" id="1576911"/>
    <lineage>
        <taxon>Bacteria</taxon>
        <taxon>Pseudomonadati</taxon>
        <taxon>Pseudomonadota</taxon>
        <taxon>Alphaproteobacteria</taxon>
        <taxon>Hyphomicrobiales</taxon>
        <taxon>Chelatococcaceae</taxon>
        <taxon>Camelimonas</taxon>
    </lineage>
</organism>
<keyword evidence="1" id="KW-0472">Membrane</keyword>
<evidence type="ECO:0000313" key="4">
    <source>
        <dbReference type="Proteomes" id="UP001595704"/>
    </source>
</evidence>
<dbReference type="Pfam" id="PF10881">
    <property type="entry name" value="DUF2726"/>
    <property type="match status" value="1"/>
</dbReference>
<accession>A0ABV7UAW5</accession>
<gene>
    <name evidence="3" type="ORF">ACFONL_00015</name>
</gene>
<proteinExistence type="predicted"/>
<evidence type="ECO:0000259" key="2">
    <source>
        <dbReference type="Pfam" id="PF10881"/>
    </source>
</evidence>
<dbReference type="EMBL" id="JBHRYC010000001">
    <property type="protein sequence ID" value="MFC3635785.1"/>
    <property type="molecule type" value="Genomic_DNA"/>
</dbReference>
<dbReference type="InterPro" id="IPR024402">
    <property type="entry name" value="DUF2726"/>
</dbReference>
<keyword evidence="1" id="KW-0812">Transmembrane</keyword>
<dbReference type="Proteomes" id="UP001595704">
    <property type="component" value="Unassembled WGS sequence"/>
</dbReference>
<feature type="domain" description="DUF2726" evidence="2">
    <location>
        <begin position="55"/>
        <end position="169"/>
    </location>
</feature>
<name>A0ABV7UAW5_9HYPH</name>
<comment type="caution">
    <text evidence="3">The sequence shown here is derived from an EMBL/GenBank/DDBJ whole genome shotgun (WGS) entry which is preliminary data.</text>
</comment>
<evidence type="ECO:0000256" key="1">
    <source>
        <dbReference type="SAM" id="Phobius"/>
    </source>
</evidence>
<feature type="transmembrane region" description="Helical" evidence="1">
    <location>
        <begin position="27"/>
        <end position="48"/>
    </location>
</feature>
<reference evidence="4" key="1">
    <citation type="journal article" date="2019" name="Int. J. Syst. Evol. Microbiol.">
        <title>The Global Catalogue of Microorganisms (GCM) 10K type strain sequencing project: providing services to taxonomists for standard genome sequencing and annotation.</title>
        <authorList>
            <consortium name="The Broad Institute Genomics Platform"/>
            <consortium name="The Broad Institute Genome Sequencing Center for Infectious Disease"/>
            <person name="Wu L."/>
            <person name="Ma J."/>
        </authorList>
    </citation>
    <scope>NUCLEOTIDE SEQUENCE [LARGE SCALE GENOMIC DNA]</scope>
    <source>
        <strain evidence="4">KCTC 42282</strain>
    </source>
</reference>